<feature type="compositionally biased region" description="Low complexity" evidence="1">
    <location>
        <begin position="90"/>
        <end position="124"/>
    </location>
</feature>
<organism evidence="2 3">
    <name type="scientific">Humicola insolens</name>
    <name type="common">Soft-rot fungus</name>
    <dbReference type="NCBI Taxonomy" id="85995"/>
    <lineage>
        <taxon>Eukaryota</taxon>
        <taxon>Fungi</taxon>
        <taxon>Dikarya</taxon>
        <taxon>Ascomycota</taxon>
        <taxon>Pezizomycotina</taxon>
        <taxon>Sordariomycetes</taxon>
        <taxon>Sordariomycetidae</taxon>
        <taxon>Sordariales</taxon>
        <taxon>Chaetomiaceae</taxon>
        <taxon>Mycothermus</taxon>
    </lineage>
</organism>
<reference evidence="2 3" key="1">
    <citation type="journal article" date="2024" name="Commun. Biol.">
        <title>Comparative genomic analysis of thermophilic fungi reveals convergent evolutionary adaptations and gene losses.</title>
        <authorList>
            <person name="Steindorff A.S."/>
            <person name="Aguilar-Pontes M.V."/>
            <person name="Robinson A.J."/>
            <person name="Andreopoulos B."/>
            <person name="LaButti K."/>
            <person name="Kuo A."/>
            <person name="Mondo S."/>
            <person name="Riley R."/>
            <person name="Otillar R."/>
            <person name="Haridas S."/>
            <person name="Lipzen A."/>
            <person name="Grimwood J."/>
            <person name="Schmutz J."/>
            <person name="Clum A."/>
            <person name="Reid I.D."/>
            <person name="Moisan M.C."/>
            <person name="Butler G."/>
            <person name="Nguyen T.T.M."/>
            <person name="Dewar K."/>
            <person name="Conant G."/>
            <person name="Drula E."/>
            <person name="Henrissat B."/>
            <person name="Hansel C."/>
            <person name="Singer S."/>
            <person name="Hutchinson M.I."/>
            <person name="de Vries R.P."/>
            <person name="Natvig D.O."/>
            <person name="Powell A.J."/>
            <person name="Tsang A."/>
            <person name="Grigoriev I.V."/>
        </authorList>
    </citation>
    <scope>NUCLEOTIDE SEQUENCE [LARGE SCALE GENOMIC DNA]</scope>
    <source>
        <strain evidence="2 3">CBS 620.91</strain>
    </source>
</reference>
<evidence type="ECO:0000256" key="1">
    <source>
        <dbReference type="SAM" id="MobiDB-lite"/>
    </source>
</evidence>
<gene>
    <name evidence="2" type="ORF">VTJ49DRAFT_1273</name>
</gene>
<dbReference type="EMBL" id="JAZGSY010000146">
    <property type="protein sequence ID" value="KAL1839663.1"/>
    <property type="molecule type" value="Genomic_DNA"/>
</dbReference>
<evidence type="ECO:0000313" key="2">
    <source>
        <dbReference type="EMBL" id="KAL1839663.1"/>
    </source>
</evidence>
<feature type="region of interest" description="Disordered" evidence="1">
    <location>
        <begin position="90"/>
        <end position="126"/>
    </location>
</feature>
<dbReference type="Proteomes" id="UP001583172">
    <property type="component" value="Unassembled WGS sequence"/>
</dbReference>
<comment type="caution">
    <text evidence="2">The sequence shown here is derived from an EMBL/GenBank/DDBJ whole genome shotgun (WGS) entry which is preliminary data.</text>
</comment>
<evidence type="ECO:0000313" key="3">
    <source>
        <dbReference type="Proteomes" id="UP001583172"/>
    </source>
</evidence>
<protein>
    <submittedName>
        <fullName evidence="2">Uncharacterized protein</fullName>
    </submittedName>
</protein>
<accession>A0ABR3VCT2</accession>
<sequence>MTSFKVCSSTMRRPSPVWKAMLFGPWKEAKQSTAAPGWSSSPKTRPRHLQLLPVDITLLTDKYCMEHAVKPWIHEWRKDATLNCNTATKTSTTTSTTATGNTGPSNANIDNTLTDSTLTSDNSSPGNITATANTTVIGSSTVLGTTSPVTIPGAHYGCMREDSVYFLVIMGEDFKLPRERREQWGLI</sequence>
<proteinExistence type="predicted"/>
<name>A0ABR3VCT2_HUMIN</name>
<keyword evidence="3" id="KW-1185">Reference proteome</keyword>